<evidence type="ECO:0000313" key="3">
    <source>
        <dbReference type="Proteomes" id="UP001367676"/>
    </source>
</evidence>
<feature type="region of interest" description="Disordered" evidence="1">
    <location>
        <begin position="51"/>
        <end position="77"/>
    </location>
</feature>
<proteinExistence type="predicted"/>
<dbReference type="EMBL" id="JBBCAQ010000022">
    <property type="protein sequence ID" value="KAK7591332.1"/>
    <property type="molecule type" value="Genomic_DNA"/>
</dbReference>
<dbReference type="Proteomes" id="UP001367676">
    <property type="component" value="Unassembled WGS sequence"/>
</dbReference>
<gene>
    <name evidence="2" type="ORF">V9T40_002945</name>
</gene>
<feature type="region of interest" description="Disordered" evidence="1">
    <location>
        <begin position="146"/>
        <end position="170"/>
    </location>
</feature>
<accession>A0AAN9Y4Y4</accession>
<feature type="compositionally biased region" description="Polar residues" evidence="1">
    <location>
        <begin position="56"/>
        <end position="65"/>
    </location>
</feature>
<evidence type="ECO:0000313" key="2">
    <source>
        <dbReference type="EMBL" id="KAK7591332.1"/>
    </source>
</evidence>
<reference evidence="2 3" key="1">
    <citation type="submission" date="2024-03" db="EMBL/GenBank/DDBJ databases">
        <title>Adaptation during the transition from Ophiocordyceps entomopathogen to insect associate is accompanied by gene loss and intensified selection.</title>
        <authorList>
            <person name="Ward C.M."/>
            <person name="Onetto C.A."/>
            <person name="Borneman A.R."/>
        </authorList>
    </citation>
    <scope>NUCLEOTIDE SEQUENCE [LARGE SCALE GENOMIC DNA]</scope>
    <source>
        <strain evidence="2">AWRI1</strain>
        <tissue evidence="2">Single Adult Female</tissue>
    </source>
</reference>
<name>A0AAN9Y4Y4_9HEMI</name>
<keyword evidence="3" id="KW-1185">Reference proteome</keyword>
<dbReference type="AlphaFoldDB" id="A0AAN9Y4Y4"/>
<feature type="region of interest" description="Disordered" evidence="1">
    <location>
        <begin position="1"/>
        <end position="29"/>
    </location>
</feature>
<organism evidence="2 3">
    <name type="scientific">Parthenolecanium corni</name>
    <dbReference type="NCBI Taxonomy" id="536013"/>
    <lineage>
        <taxon>Eukaryota</taxon>
        <taxon>Metazoa</taxon>
        <taxon>Ecdysozoa</taxon>
        <taxon>Arthropoda</taxon>
        <taxon>Hexapoda</taxon>
        <taxon>Insecta</taxon>
        <taxon>Pterygota</taxon>
        <taxon>Neoptera</taxon>
        <taxon>Paraneoptera</taxon>
        <taxon>Hemiptera</taxon>
        <taxon>Sternorrhyncha</taxon>
        <taxon>Coccoidea</taxon>
        <taxon>Coccidae</taxon>
        <taxon>Parthenolecanium</taxon>
    </lineage>
</organism>
<sequence length="170" mass="19120">MKKKKEKEKSTKEYNDDGDGGGAREDCPKRRYGISSSLVSYGTVSTQLGLHHHSAKANTHTTVNVKSERAHTQPQPACLPACPEPSHNTMYNILESQSGGAQRCATLRCKQGEKRNDEQTDFKPDYGRCENLNGCYVQPELYSRSNRHDPKLIKYKQQTSRRAAPRRAVP</sequence>
<protein>
    <submittedName>
        <fullName evidence="2">Uncharacterized protein</fullName>
    </submittedName>
</protein>
<evidence type="ECO:0000256" key="1">
    <source>
        <dbReference type="SAM" id="MobiDB-lite"/>
    </source>
</evidence>
<comment type="caution">
    <text evidence="2">The sequence shown here is derived from an EMBL/GenBank/DDBJ whole genome shotgun (WGS) entry which is preliminary data.</text>
</comment>